<dbReference type="EMBL" id="JAGQFT020000004">
    <property type="protein sequence ID" value="MBS7456885.1"/>
    <property type="molecule type" value="Genomic_DNA"/>
</dbReference>
<dbReference type="Pfam" id="PF02627">
    <property type="entry name" value="CMD"/>
    <property type="match status" value="1"/>
</dbReference>
<reference evidence="2" key="2">
    <citation type="submission" date="2021-04" db="EMBL/GenBank/DDBJ databases">
        <authorList>
            <person name="Karlyshev A.V."/>
        </authorList>
    </citation>
    <scope>NUCLEOTIDE SEQUENCE</scope>
    <source>
        <strain evidence="2">LMG 29479</strain>
    </source>
</reference>
<evidence type="ECO:0000313" key="4">
    <source>
        <dbReference type="Proteomes" id="UP000675747"/>
    </source>
</evidence>
<dbReference type="GO" id="GO:0051920">
    <property type="term" value="F:peroxiredoxin activity"/>
    <property type="evidence" value="ECO:0007669"/>
    <property type="project" value="InterPro"/>
</dbReference>
<organism evidence="2">
    <name type="scientific">Coralloluteibacterium stylophorae</name>
    <dbReference type="NCBI Taxonomy" id="1776034"/>
    <lineage>
        <taxon>Bacteria</taxon>
        <taxon>Pseudomonadati</taxon>
        <taxon>Pseudomonadota</taxon>
        <taxon>Gammaproteobacteria</taxon>
        <taxon>Lysobacterales</taxon>
        <taxon>Lysobacteraceae</taxon>
        <taxon>Coralloluteibacterium</taxon>
    </lineage>
</organism>
<evidence type="ECO:0000313" key="3">
    <source>
        <dbReference type="EMBL" id="MBS7456885.1"/>
    </source>
</evidence>
<dbReference type="Gene3D" id="1.20.1290.10">
    <property type="entry name" value="AhpD-like"/>
    <property type="match status" value="1"/>
</dbReference>
<dbReference type="SUPFAM" id="SSF69118">
    <property type="entry name" value="AhpD-like"/>
    <property type="match status" value="1"/>
</dbReference>
<gene>
    <name evidence="2" type="ORF">KB893_00690</name>
    <name evidence="3" type="ORF">KB893_007035</name>
</gene>
<dbReference type="RefSeq" id="WP_211925008.1">
    <property type="nucleotide sequence ID" value="NZ_JAGQFT020000004.1"/>
</dbReference>
<dbReference type="PANTHER" id="PTHR34846">
    <property type="entry name" value="4-CARBOXYMUCONOLACTONE DECARBOXYLASE FAMILY PROTEIN (AFU_ORTHOLOGUE AFUA_6G11590)"/>
    <property type="match status" value="1"/>
</dbReference>
<dbReference type="InterPro" id="IPR003779">
    <property type="entry name" value="CMD-like"/>
</dbReference>
<reference evidence="3 4" key="1">
    <citation type="journal article" date="2021" name="Microbiol. Resour. Announc.">
        <title>Draft Genome Sequence of Coralloluteibacterium stylophorae LMG 29479T.</title>
        <authorList>
            <person name="Karlyshev A.V."/>
            <person name="Kudryashova E.B."/>
            <person name="Ariskina E.V."/>
            <person name="Conroy A.P."/>
            <person name="Abidueva E.Y."/>
        </authorList>
    </citation>
    <scope>NUCLEOTIDE SEQUENCE [LARGE SCALE GENOMIC DNA]</scope>
    <source>
        <strain evidence="3 4">LMG 29479</strain>
    </source>
</reference>
<name>A0A8J8AWW5_9GAMM</name>
<dbReference type="Proteomes" id="UP000675747">
    <property type="component" value="Unassembled WGS sequence"/>
</dbReference>
<keyword evidence="4" id="KW-1185">Reference proteome</keyword>
<dbReference type="AlphaFoldDB" id="A0A8J8AWW5"/>
<sequence>MTARLDTTTQSPQLFRKFGEISMALKKSSLEHPLQALVEIRASQINGCTFCLDMHVKQATLQGEKPLRLHHVAGWRESTLFSPRERAALAWTEALTTLSPQGVSDELYRQVRGEFSEQEITELTYAVMVINGWNRLNVAFRTPPGVLDQAYGLDKAGLAV</sequence>
<dbReference type="NCBIfam" id="TIGR00778">
    <property type="entry name" value="ahpD_dom"/>
    <property type="match status" value="1"/>
</dbReference>
<dbReference type="PANTHER" id="PTHR34846:SF10">
    <property type="entry name" value="CYTOPLASMIC PROTEIN"/>
    <property type="match status" value="1"/>
</dbReference>
<comment type="caution">
    <text evidence="2">The sequence shown here is derived from an EMBL/GenBank/DDBJ whole genome shotgun (WGS) entry which is preliminary data.</text>
</comment>
<dbReference type="InterPro" id="IPR004675">
    <property type="entry name" value="AhpD_core"/>
</dbReference>
<proteinExistence type="predicted"/>
<evidence type="ECO:0000259" key="1">
    <source>
        <dbReference type="Pfam" id="PF02627"/>
    </source>
</evidence>
<dbReference type="EMBL" id="JAGQFT010000002">
    <property type="protein sequence ID" value="MBR0561039.1"/>
    <property type="molecule type" value="Genomic_DNA"/>
</dbReference>
<dbReference type="InterPro" id="IPR029032">
    <property type="entry name" value="AhpD-like"/>
</dbReference>
<accession>A0A8J8AWW5</accession>
<feature type="domain" description="Carboxymuconolactone decarboxylase-like" evidence="1">
    <location>
        <begin position="12"/>
        <end position="94"/>
    </location>
</feature>
<evidence type="ECO:0000313" key="2">
    <source>
        <dbReference type="EMBL" id="MBR0561039.1"/>
    </source>
</evidence>
<protein>
    <submittedName>
        <fullName evidence="2">Carboxymuconolactone decarboxylase family protein</fullName>
    </submittedName>
</protein>